<dbReference type="VEuPathDB" id="FungiDB:BTJ68_14211"/>
<reference evidence="2 3" key="1">
    <citation type="journal article" date="2018" name="BMC Genomics">
        <title>Genomic evidence for intraspecific hybridization in a clonal and extremely halotolerant yeast.</title>
        <authorList>
            <person name="Gostincar C."/>
            <person name="Stajich J.E."/>
            <person name="Zupancic J."/>
            <person name="Zalar P."/>
            <person name="Gunde-Cimerman N."/>
        </authorList>
    </citation>
    <scope>NUCLEOTIDE SEQUENCE [LARGE SCALE GENOMIC DNA]</scope>
    <source>
        <strain evidence="2 3">EXF-10513</strain>
    </source>
</reference>
<evidence type="ECO:0000256" key="1">
    <source>
        <dbReference type="SAM" id="MobiDB-lite"/>
    </source>
</evidence>
<organism evidence="2 3">
    <name type="scientific">Hortaea werneckii</name>
    <name type="common">Black yeast</name>
    <name type="synonym">Cladosporium werneckii</name>
    <dbReference type="NCBI Taxonomy" id="91943"/>
    <lineage>
        <taxon>Eukaryota</taxon>
        <taxon>Fungi</taxon>
        <taxon>Dikarya</taxon>
        <taxon>Ascomycota</taxon>
        <taxon>Pezizomycotina</taxon>
        <taxon>Dothideomycetes</taxon>
        <taxon>Dothideomycetidae</taxon>
        <taxon>Mycosphaerellales</taxon>
        <taxon>Teratosphaeriaceae</taxon>
        <taxon>Hortaea</taxon>
    </lineage>
</organism>
<feature type="region of interest" description="Disordered" evidence="1">
    <location>
        <begin position="1"/>
        <end position="109"/>
    </location>
</feature>
<dbReference type="EMBL" id="QWIO01000698">
    <property type="protein sequence ID" value="RMY87719.1"/>
    <property type="molecule type" value="Genomic_DNA"/>
</dbReference>
<name>A0A3M7FFU9_HORWE</name>
<sequence>MDKPTQQTREAEDLSQGGATDAQAPFTTPANQHESQYRLSPTGSPHNLHDMNASSADETNSQTAAPGSSEGSFEKGLASNENLQRRAVSGVKDNGKDASPSDTTTADDDIKVNESDALMTLQRTYGMMLEMQKELFDLQQRHLAKTQAIFADIERLLQG</sequence>
<dbReference type="Proteomes" id="UP000269539">
    <property type="component" value="Unassembled WGS sequence"/>
</dbReference>
<feature type="compositionally biased region" description="Polar residues" evidence="1">
    <location>
        <begin position="52"/>
        <end position="71"/>
    </location>
</feature>
<evidence type="ECO:0000313" key="2">
    <source>
        <dbReference type="EMBL" id="RMY87719.1"/>
    </source>
</evidence>
<evidence type="ECO:0000313" key="3">
    <source>
        <dbReference type="Proteomes" id="UP000269539"/>
    </source>
</evidence>
<feature type="compositionally biased region" description="Polar residues" evidence="1">
    <location>
        <begin position="25"/>
        <end position="45"/>
    </location>
</feature>
<gene>
    <name evidence="2" type="ORF">D0864_06793</name>
</gene>
<accession>A0A3M7FFU9</accession>
<protein>
    <submittedName>
        <fullName evidence="2">Uncharacterized protein</fullName>
    </submittedName>
</protein>
<comment type="caution">
    <text evidence="2">The sequence shown here is derived from an EMBL/GenBank/DDBJ whole genome shotgun (WGS) entry which is preliminary data.</text>
</comment>
<proteinExistence type="predicted"/>
<dbReference type="AlphaFoldDB" id="A0A3M7FFU9"/>